<dbReference type="Pfam" id="PF00271">
    <property type="entry name" value="Helicase_C"/>
    <property type="match status" value="1"/>
</dbReference>
<organism evidence="13 14">
    <name type="scientific">Paramuricea clavata</name>
    <name type="common">Red gorgonian</name>
    <name type="synonym">Violescent sea-whip</name>
    <dbReference type="NCBI Taxonomy" id="317549"/>
    <lineage>
        <taxon>Eukaryota</taxon>
        <taxon>Metazoa</taxon>
        <taxon>Cnidaria</taxon>
        <taxon>Anthozoa</taxon>
        <taxon>Octocorallia</taxon>
        <taxon>Malacalcyonacea</taxon>
        <taxon>Plexauridae</taxon>
        <taxon>Paramuricea</taxon>
    </lineage>
</organism>
<evidence type="ECO:0000256" key="2">
    <source>
        <dbReference type="ARBA" id="ARBA00004123"/>
    </source>
</evidence>
<dbReference type="PROSITE" id="PS50967">
    <property type="entry name" value="HRDC"/>
    <property type="match status" value="1"/>
</dbReference>
<keyword evidence="8" id="KW-0238">DNA-binding</keyword>
<dbReference type="GO" id="GO:0003677">
    <property type="term" value="F:DNA binding"/>
    <property type="evidence" value="ECO:0007669"/>
    <property type="project" value="UniProtKB-KW"/>
</dbReference>
<dbReference type="GO" id="GO:0005737">
    <property type="term" value="C:cytoplasm"/>
    <property type="evidence" value="ECO:0007669"/>
    <property type="project" value="TreeGrafter"/>
</dbReference>
<dbReference type="SMART" id="SM00341">
    <property type="entry name" value="HRDC"/>
    <property type="match status" value="1"/>
</dbReference>
<dbReference type="FunFam" id="3.40.50.300:FF:000340">
    <property type="entry name" value="Bloom syndrome, RecQ helicase"/>
    <property type="match status" value="1"/>
</dbReference>
<keyword evidence="7 12" id="KW-0067">ATP-binding</keyword>
<comment type="similarity">
    <text evidence="3 12">Belongs to the helicase family. RecQ subfamily.</text>
</comment>
<dbReference type="SUPFAM" id="SSF52540">
    <property type="entry name" value="P-loop containing nucleoside triphosphate hydrolases"/>
    <property type="match status" value="1"/>
</dbReference>
<dbReference type="Pfam" id="PF09382">
    <property type="entry name" value="RQC"/>
    <property type="match status" value="1"/>
</dbReference>
<dbReference type="GO" id="GO:0043138">
    <property type="term" value="F:3'-5' DNA helicase activity"/>
    <property type="evidence" value="ECO:0007669"/>
    <property type="project" value="UniProtKB-EC"/>
</dbReference>
<dbReference type="Pfam" id="PF00570">
    <property type="entry name" value="HRDC"/>
    <property type="match status" value="1"/>
</dbReference>
<evidence type="ECO:0000256" key="8">
    <source>
        <dbReference type="ARBA" id="ARBA00023125"/>
    </source>
</evidence>
<evidence type="ECO:0000256" key="5">
    <source>
        <dbReference type="ARBA" id="ARBA00022801"/>
    </source>
</evidence>
<dbReference type="InterPro" id="IPR036388">
    <property type="entry name" value="WH-like_DNA-bd_sf"/>
</dbReference>
<evidence type="ECO:0000256" key="4">
    <source>
        <dbReference type="ARBA" id="ARBA00022741"/>
    </source>
</evidence>
<dbReference type="OrthoDB" id="10261556at2759"/>
<evidence type="ECO:0000313" key="14">
    <source>
        <dbReference type="Proteomes" id="UP001152795"/>
    </source>
</evidence>
<comment type="caution">
    <text evidence="13">The sequence shown here is derived from an EMBL/GenBank/DDBJ whole genome shotgun (WGS) entry which is preliminary data.</text>
</comment>
<dbReference type="InterPro" id="IPR004589">
    <property type="entry name" value="DNA_helicase_ATP-dep_RecQ"/>
</dbReference>
<accession>A0A6S7LQG1</accession>
<dbReference type="EC" id="5.6.2.4" evidence="12"/>
<dbReference type="InterPro" id="IPR002121">
    <property type="entry name" value="HRDC_dom"/>
</dbReference>
<comment type="catalytic activity">
    <reaction evidence="12">
        <text>ATP + H2O = ADP + phosphate + H(+)</text>
        <dbReference type="Rhea" id="RHEA:13065"/>
        <dbReference type="ChEBI" id="CHEBI:15377"/>
        <dbReference type="ChEBI" id="CHEBI:15378"/>
        <dbReference type="ChEBI" id="CHEBI:30616"/>
        <dbReference type="ChEBI" id="CHEBI:43474"/>
        <dbReference type="ChEBI" id="CHEBI:456216"/>
    </reaction>
</comment>
<name>A0A6S7LQG1_PARCT</name>
<evidence type="ECO:0000256" key="12">
    <source>
        <dbReference type="RuleBase" id="RU364117"/>
    </source>
</evidence>
<dbReference type="SUPFAM" id="SSF46785">
    <property type="entry name" value="Winged helix' DNA-binding domain"/>
    <property type="match status" value="1"/>
</dbReference>
<dbReference type="InterPro" id="IPR044876">
    <property type="entry name" value="HRDC_dom_sf"/>
</dbReference>
<dbReference type="GO" id="GO:0006260">
    <property type="term" value="P:DNA replication"/>
    <property type="evidence" value="ECO:0007669"/>
    <property type="project" value="InterPro"/>
</dbReference>
<dbReference type="Gene3D" id="1.10.10.10">
    <property type="entry name" value="Winged helix-like DNA-binding domain superfamily/Winged helix DNA-binding domain"/>
    <property type="match status" value="1"/>
</dbReference>
<evidence type="ECO:0000313" key="13">
    <source>
        <dbReference type="EMBL" id="CAB4040653.1"/>
    </source>
</evidence>
<protein>
    <recommendedName>
        <fullName evidence="12">ATP-dependent DNA helicase</fullName>
        <ecNumber evidence="12">5.6.2.4</ecNumber>
    </recommendedName>
</protein>
<keyword evidence="14" id="KW-1185">Reference proteome</keyword>
<sequence>PTNSPSKFQTLIFHQLFSVTRNECDKVAGDLRNAGIQAIAYHAGLSDSQRSRIQEDWIRDRCKVICATIAFGMGIDKADVRFVFHHSMPKSLEGYFQECGRSGRDGQNSVCILFYAYSDVYRLKRMVLSDKTMNKASASVHMNNLYRVVQYCENQTECRRAQLLEYFGETGFDSAECSENQATICDNCSCAGEMVDMDVTQVAKMVVESVNTLIHRGNSNWKRPMAQLTLKHLVDVFKGSQNAKVERESLNRCVMYGKADENFHRNDAERLFRMLVMQDILAEDLTVGAHSQVISYAKLGPKAMDFLNDRVKLPRFFKRGTKSSKRGTDTKGETMNNTNVTNTCYQQLVSCCKRLAEEDGLKPHHIFADVTLRQMADKLPMTREEMLDIEGVTEYKMGKFGQQFLE</sequence>
<keyword evidence="9" id="KW-0413">Isomerase</keyword>
<dbReference type="NCBIfam" id="TIGR00614">
    <property type="entry name" value="recQ_fam"/>
    <property type="match status" value="1"/>
</dbReference>
<dbReference type="GO" id="GO:0005524">
    <property type="term" value="F:ATP binding"/>
    <property type="evidence" value="ECO:0007669"/>
    <property type="project" value="UniProtKB-KW"/>
</dbReference>
<evidence type="ECO:0000256" key="3">
    <source>
        <dbReference type="ARBA" id="ARBA00005446"/>
    </source>
</evidence>
<dbReference type="InterPro" id="IPR010997">
    <property type="entry name" value="HRDC-like_sf"/>
</dbReference>
<evidence type="ECO:0000256" key="1">
    <source>
        <dbReference type="ARBA" id="ARBA00001947"/>
    </source>
</evidence>
<dbReference type="AlphaFoldDB" id="A0A6S7LQG1"/>
<dbReference type="InterPro" id="IPR018982">
    <property type="entry name" value="RQC_domain"/>
</dbReference>
<comment type="cofactor">
    <cofactor evidence="1">
        <name>Zn(2+)</name>
        <dbReference type="ChEBI" id="CHEBI:29105"/>
    </cofactor>
</comment>
<dbReference type="PROSITE" id="PS51194">
    <property type="entry name" value="HELICASE_CTER"/>
    <property type="match status" value="1"/>
</dbReference>
<dbReference type="EMBL" id="CACRXK020027074">
    <property type="protein sequence ID" value="CAB4040653.1"/>
    <property type="molecule type" value="Genomic_DNA"/>
</dbReference>
<dbReference type="SUPFAM" id="SSF47819">
    <property type="entry name" value="HRDC-like"/>
    <property type="match status" value="1"/>
</dbReference>
<comment type="catalytic activity">
    <reaction evidence="11 12">
        <text>Couples ATP hydrolysis with the unwinding of duplex DNA by translocating in the 3'-5' direction.</text>
        <dbReference type="EC" id="5.6.2.4"/>
    </reaction>
</comment>
<evidence type="ECO:0000256" key="11">
    <source>
        <dbReference type="ARBA" id="ARBA00034617"/>
    </source>
</evidence>
<evidence type="ECO:0000256" key="7">
    <source>
        <dbReference type="ARBA" id="ARBA00022840"/>
    </source>
</evidence>
<dbReference type="PANTHER" id="PTHR13710:SF153">
    <property type="entry name" value="RECQ-LIKE DNA HELICASE BLM"/>
    <property type="match status" value="1"/>
</dbReference>
<dbReference type="SMART" id="SM00490">
    <property type="entry name" value="HELICc"/>
    <property type="match status" value="1"/>
</dbReference>
<feature type="non-terminal residue" evidence="13">
    <location>
        <position position="1"/>
    </location>
</feature>
<dbReference type="GO" id="GO:0005694">
    <property type="term" value="C:chromosome"/>
    <property type="evidence" value="ECO:0007669"/>
    <property type="project" value="TreeGrafter"/>
</dbReference>
<dbReference type="GO" id="GO:0000724">
    <property type="term" value="P:double-strand break repair via homologous recombination"/>
    <property type="evidence" value="ECO:0007669"/>
    <property type="project" value="TreeGrafter"/>
</dbReference>
<feature type="non-terminal residue" evidence="13">
    <location>
        <position position="406"/>
    </location>
</feature>
<evidence type="ECO:0000256" key="10">
    <source>
        <dbReference type="ARBA" id="ARBA00023242"/>
    </source>
</evidence>
<dbReference type="GO" id="GO:0016787">
    <property type="term" value="F:hydrolase activity"/>
    <property type="evidence" value="ECO:0007669"/>
    <property type="project" value="UniProtKB-KW"/>
</dbReference>
<comment type="subcellular location">
    <subcellularLocation>
        <location evidence="2 12">Nucleus</location>
    </subcellularLocation>
</comment>
<keyword evidence="5 12" id="KW-0378">Hydrolase</keyword>
<dbReference type="InterPro" id="IPR036390">
    <property type="entry name" value="WH_DNA-bd_sf"/>
</dbReference>
<dbReference type="GO" id="GO:0005634">
    <property type="term" value="C:nucleus"/>
    <property type="evidence" value="ECO:0007669"/>
    <property type="project" value="UniProtKB-SubCell"/>
</dbReference>
<keyword evidence="4 12" id="KW-0547">Nucleotide-binding</keyword>
<dbReference type="InterPro" id="IPR001650">
    <property type="entry name" value="Helicase_C-like"/>
</dbReference>
<evidence type="ECO:0000256" key="6">
    <source>
        <dbReference type="ARBA" id="ARBA00022806"/>
    </source>
</evidence>
<dbReference type="GO" id="GO:0009378">
    <property type="term" value="F:four-way junction helicase activity"/>
    <property type="evidence" value="ECO:0007669"/>
    <property type="project" value="TreeGrafter"/>
</dbReference>
<dbReference type="PANTHER" id="PTHR13710">
    <property type="entry name" value="DNA HELICASE RECQ FAMILY MEMBER"/>
    <property type="match status" value="1"/>
</dbReference>
<reference evidence="13" key="1">
    <citation type="submission" date="2020-04" db="EMBL/GenBank/DDBJ databases">
        <authorList>
            <person name="Alioto T."/>
            <person name="Alioto T."/>
            <person name="Gomez Garrido J."/>
        </authorList>
    </citation>
    <scope>NUCLEOTIDE SEQUENCE</scope>
    <source>
        <strain evidence="13">A484AB</strain>
    </source>
</reference>
<dbReference type="Gene3D" id="3.40.50.300">
    <property type="entry name" value="P-loop containing nucleotide triphosphate hydrolases"/>
    <property type="match status" value="1"/>
</dbReference>
<keyword evidence="6 12" id="KW-0347">Helicase</keyword>
<dbReference type="InterPro" id="IPR027417">
    <property type="entry name" value="P-loop_NTPase"/>
</dbReference>
<dbReference type="InterPro" id="IPR032284">
    <property type="entry name" value="RecQ_Zn-bd"/>
</dbReference>
<proteinExistence type="inferred from homology"/>
<dbReference type="SMART" id="SM00956">
    <property type="entry name" value="RQC"/>
    <property type="match status" value="1"/>
</dbReference>
<gene>
    <name evidence="13" type="ORF">PACLA_8A089028</name>
</gene>
<keyword evidence="10 12" id="KW-0539">Nucleus</keyword>
<dbReference type="Pfam" id="PF16124">
    <property type="entry name" value="RecQ_Zn_bind"/>
    <property type="match status" value="1"/>
</dbReference>
<dbReference type="Gene3D" id="1.10.150.80">
    <property type="entry name" value="HRDC domain"/>
    <property type="match status" value="1"/>
</dbReference>
<evidence type="ECO:0000256" key="9">
    <source>
        <dbReference type="ARBA" id="ARBA00023235"/>
    </source>
</evidence>
<dbReference type="Proteomes" id="UP001152795">
    <property type="component" value="Unassembled WGS sequence"/>
</dbReference>